<dbReference type="Gene3D" id="2.20.100.10">
    <property type="entry name" value="Thrombospondin type-1 (TSP1) repeat"/>
    <property type="match status" value="2"/>
</dbReference>
<evidence type="ECO:0000256" key="2">
    <source>
        <dbReference type="ARBA" id="ARBA00022525"/>
    </source>
</evidence>
<evidence type="ECO:0000256" key="4">
    <source>
        <dbReference type="SAM" id="MobiDB-lite"/>
    </source>
</evidence>
<proteinExistence type="predicted"/>
<dbReference type="SMART" id="SM00209">
    <property type="entry name" value="TSP1"/>
    <property type="match status" value="3"/>
</dbReference>
<dbReference type="Pfam" id="PF07974">
    <property type="entry name" value="EGF_2"/>
    <property type="match status" value="1"/>
</dbReference>
<dbReference type="PROSITE" id="PS50092">
    <property type="entry name" value="TSP1"/>
    <property type="match status" value="2"/>
</dbReference>
<evidence type="ECO:0000259" key="5">
    <source>
        <dbReference type="PROSITE" id="PS00022"/>
    </source>
</evidence>
<dbReference type="InterPro" id="IPR013111">
    <property type="entry name" value="EGF_extracell"/>
</dbReference>
<dbReference type="GO" id="GO:0004222">
    <property type="term" value="F:metalloendopeptidase activity"/>
    <property type="evidence" value="ECO:0007669"/>
    <property type="project" value="TreeGrafter"/>
</dbReference>
<dbReference type="Proteomes" id="UP001190700">
    <property type="component" value="Unassembled WGS sequence"/>
</dbReference>
<dbReference type="InterPro" id="IPR050439">
    <property type="entry name" value="ADAMTS_ADAMTS-like"/>
</dbReference>
<feature type="region of interest" description="Disordered" evidence="4">
    <location>
        <begin position="1844"/>
        <end position="1865"/>
    </location>
</feature>
<dbReference type="SUPFAM" id="SSF82895">
    <property type="entry name" value="TSP-1 type 1 repeat"/>
    <property type="match status" value="2"/>
</dbReference>
<comment type="subcellular location">
    <subcellularLocation>
        <location evidence="1">Secreted</location>
    </subcellularLocation>
</comment>
<dbReference type="GO" id="GO:0005576">
    <property type="term" value="C:extracellular region"/>
    <property type="evidence" value="ECO:0007669"/>
    <property type="project" value="UniProtKB-SubCell"/>
</dbReference>
<dbReference type="Gene3D" id="2.10.25.10">
    <property type="entry name" value="Laminin"/>
    <property type="match status" value="1"/>
</dbReference>
<evidence type="ECO:0000313" key="8">
    <source>
        <dbReference type="Proteomes" id="UP001190700"/>
    </source>
</evidence>
<feature type="non-terminal residue" evidence="7">
    <location>
        <position position="1"/>
    </location>
</feature>
<evidence type="ECO:0000256" key="3">
    <source>
        <dbReference type="ARBA" id="ARBA00023157"/>
    </source>
</evidence>
<dbReference type="InterPro" id="IPR000742">
    <property type="entry name" value="EGF"/>
</dbReference>
<dbReference type="InterPro" id="IPR036383">
    <property type="entry name" value="TSP1_rpt_sf"/>
</dbReference>
<accession>A0AAE0ESE9</accession>
<name>A0AAE0ESE9_9CHLO</name>
<gene>
    <name evidence="7" type="ORF">CYMTET_50844</name>
</gene>
<dbReference type="PANTHER" id="PTHR13723:SF281">
    <property type="entry name" value="PAPILIN"/>
    <property type="match status" value="1"/>
</dbReference>
<comment type="caution">
    <text evidence="7">The sequence shown here is derived from an EMBL/GenBank/DDBJ whole genome shotgun (WGS) entry which is preliminary data.</text>
</comment>
<feature type="domain" description="EGF-like" evidence="6">
    <location>
        <begin position="1499"/>
        <end position="1510"/>
    </location>
</feature>
<keyword evidence="2" id="KW-0964">Secreted</keyword>
<evidence type="ECO:0000259" key="6">
    <source>
        <dbReference type="PROSITE" id="PS01186"/>
    </source>
</evidence>
<dbReference type="PANTHER" id="PTHR13723">
    <property type="entry name" value="ADAMTS A DISINTEGRIN AND METALLOPROTEASE WITH THROMBOSPONDIN MOTIFS PROTEASE"/>
    <property type="match status" value="1"/>
</dbReference>
<evidence type="ECO:0000256" key="1">
    <source>
        <dbReference type="ARBA" id="ARBA00004613"/>
    </source>
</evidence>
<keyword evidence="8" id="KW-1185">Reference proteome</keyword>
<sequence>VSANTGGYSLEAFTLDVSYMVSVLALEAYAGSAQYNAPEVNSDPVAGTLVYVVTGSASGGSGATAGDAVALVDLTFAVQAGAALGVHGAAVACVIKELVNSGAYTFLRDSAAQVNGALDGAQTEGQLVVDAASMVGIYAYAASAELFNTARLIGDASAPVTSAITTMAVFSSGVDAPLADGLAYAFDDATTTSAVASLRSGHLEVGAGHEAGAAQVNVTISHAGEGHATRIVFRVWFPARAALSSTHETLGPIEGAYRADDCAVELYQTATLTSAVTFTGTDLAEVTVDGTCFTALASNDSAVLEVSGATLRGLAPGVARVALAAAPLENTAASTLTVTVSQGAPVSVVEVVGELVTGVIWAVPSTVDLEPATAHTLQATLKQELAAEGAAGPIFVWARLSDGAWQAVLPAEGGLNVTVAEGFEHQLVVEAETPLIMGEVATGAESAMGEMLWAQWRDPCGSGRVLGEGGINVQLDLPDPAVLEVVASEARITRAEDAAAQEPLGVSTQTVLTATLGYSDGSTRDMSVDSRTRYTLVVGETLAELDGNVLRSRSGGAGAGDVEVSVSFEGYAAASGLTARVQVSLVLVDRLEIDGRPFPAYSGSASISTEKFHQVACSGGYQRATAQVQAVLTDGKYEDVTSGAAVQSSDSSVVEVLDDMLLAARAAGFCSVMAEWRGHVAVPYSIHVTNEPVHVLGLEHQTTWQEEASFTAVAGTVQRLSVEVIFDDGTRFPDAMDPSGAAGWVAPSTYLSFTSSDPNAVNVSAGGVASLIANHHAGVTIGVTARCPLANSSSSVVAAQDMVYANLAPALGDVDLGALYGVPLPSVKGGEQFDLQVRVNAASAYLLSFQIVLTLDTAYVVATACVAGADWSGYLFACTLGDPLEEVLLLGSQATSTAKGAALHVASLTLLSTQGASGVAAFTGIIEVMTRADSEPGVKDAAVMVAGAAEMEIGGARRRRLHGIAATLAQAPASGGANAATPRRELGRASAGFRHLHAGPACEVRGDANADCVFDVSDVLCVQRYLAGSEGYTDLAALTPFQRQQLDPTMDYVRADDALAALGCTPSGQGSPCPTAADALYLLRARQKYYPFLELPGGIAAAATLSADGTELTVAVGLLGQAGGFPAADQAEVRIEVATTLNTDVAFTVGTDAGVTQDGVVATAAQVGNGTYAVTARGVAGPCGSFAEETVGVAVLVKTFDAAGASAEARQFPFFGSREAPFGEAGYTFDPIVAGLQLPATACSPPPAPRPPPPAAWETSEWGACNATCDGGMQTRTVWCSNGADEAACTAERPPEERACGEQRCESYRLVLAEWDGTCDVAPACGEGTQQRSVSCQGSFRGLALLTECEALSNLTLSSPCPGDADACSASDPRWTAGSWSRCNVTCGADGRSAREVQCVTGEGAPATGCDASLKPAQWRRCNTASCGRAFWIVGEWGECSARDSSGASSQERSVACSEAEALCPAEVPASTTACPRTAQQVGCEFDCNGRGQCSSGACVCEGGYSGALCEVPPEGCSSGVVDISGKCCEGGLLDAGGACCKGAAVDATGACCASGAVDACGECDGPGAQVDTRGVCCAAVDAGGLCCASGHVDDCGVCDGDGFDCMQNVTAYAHVEAGEAVAPEDALEAALEAAFGVSAGRWNVWMVANVDGDGGRRKASRRALRSVVAGRVRYSASLAAPSRADEAVVSMATVYDVLSAQQGAGCGAGVCLEEVDTEGDGAVVPSGGRCGNEVCEVAEACGADEEDGECSARGGCPGDCPPPAMQACPFPEPGGAVGTPSEECAGRGKCLRAASACECFPGYAGDACDKCGTANLSASLVHYAATTDRHCMPLLRVVEAAAPEEQGNEGGSSNSKEDNDGSGSSGSGSSLTWLYVLLGLLGVLVLAVAGFVAQRLRGPALTRSQSSRGRERTKTVEELEPLTPRNKGAGGKIREQDKFRAFLKDGERERSNVVTDRDRVNPFASSNPLFEAANNEDDAVVAGKRRMSVLEMQPQGKPAPQLEEITKEYINEEGSGVKVPPLPHTRGPYRPQNHHGASLTPEERCGKCRCFLPPPPKRTSTRRPVEFSVDALQLAPTIVRRWFENDAEYASLLMGAAGDSYGQGNPLYMSRSKLEAAPKEVQAWLEHSVGDIMKDTRAGDSSDFHNPLFVRKEKLQEAPEEVMKWMETELGVNAMSAALSAGDFDNPLYIDRGRVAQAPLGVQAWFDRELGQLNLMKDGGGEGGDFLNPLHVPRQNLQDAPAAVLTWMEENLGDFNLMGATGPGGDFSNPLYVPKAKLAEAPAEVRDWFGREFHLTLMAAGASGSEGDFENPLYVPSAQLQCAPSAVRQWFGLSPEREEGEIDSLMYKVTASELGSAPTSVQQWFGLDSDFHMLMSAGPEEGEDGEVMNPYYVSDSQLGRAPTSVRSWFGLSDQPSLLMDDDPVPAHHDVAKPYYMSDHQMEQAPDEVRRYFGLDDAFNSLMMESSGNGEMVESVNPFYVPGSRLNRAPTNLKRWFGVDTEFNLMMGTPQRCEMGNGEMGYDNPLFQQATTIQRAPTFLRHAFHPAFQRQSSQYNMLMAEGSTSFSSLSSSPGLNEGKTNPLFDSSAELMRAESKLFESFQTSDNYQETHASRIAKMKPAQRGIKRSTVMTMSSKEVRDALLASQEAGAAKWTVDDELKAKAERKARRGSVQQSLHSMNKFVVKAKAIVARTPGRMSIIEEGDEKPEQVWVEDEEGRRYLSSLEMQTQKAVEATIRNNVPSRSSFIGKLAKRFSITGNL</sequence>
<organism evidence="7 8">
    <name type="scientific">Cymbomonas tetramitiformis</name>
    <dbReference type="NCBI Taxonomy" id="36881"/>
    <lineage>
        <taxon>Eukaryota</taxon>
        <taxon>Viridiplantae</taxon>
        <taxon>Chlorophyta</taxon>
        <taxon>Pyramimonadophyceae</taxon>
        <taxon>Pyramimonadales</taxon>
        <taxon>Pyramimonadaceae</taxon>
        <taxon>Cymbomonas</taxon>
    </lineage>
</organism>
<dbReference type="EMBL" id="LGRX02033992">
    <property type="protein sequence ID" value="KAK3239213.1"/>
    <property type="molecule type" value="Genomic_DNA"/>
</dbReference>
<reference evidence="7 8" key="1">
    <citation type="journal article" date="2015" name="Genome Biol. Evol.">
        <title>Comparative Genomics of a Bacterivorous Green Alga Reveals Evolutionary Causalities and Consequences of Phago-Mixotrophic Mode of Nutrition.</title>
        <authorList>
            <person name="Burns J.A."/>
            <person name="Paasch A."/>
            <person name="Narechania A."/>
            <person name="Kim E."/>
        </authorList>
    </citation>
    <scope>NUCLEOTIDE SEQUENCE [LARGE SCALE GENOMIC DNA]</scope>
    <source>
        <strain evidence="7 8">PLY_AMNH</strain>
    </source>
</reference>
<keyword evidence="3" id="KW-1015">Disulfide bond</keyword>
<protein>
    <recommendedName>
        <fullName evidence="5 6">EGF-like domain-containing protein</fullName>
    </recommendedName>
</protein>
<feature type="domain" description="EGF-like" evidence="5">
    <location>
        <begin position="1798"/>
        <end position="1809"/>
    </location>
</feature>
<dbReference type="GO" id="GO:0031012">
    <property type="term" value="C:extracellular matrix"/>
    <property type="evidence" value="ECO:0007669"/>
    <property type="project" value="TreeGrafter"/>
</dbReference>
<dbReference type="Pfam" id="PF23106">
    <property type="entry name" value="EGF_Teneurin"/>
    <property type="match status" value="1"/>
</dbReference>
<dbReference type="GO" id="GO:0030198">
    <property type="term" value="P:extracellular matrix organization"/>
    <property type="evidence" value="ECO:0007669"/>
    <property type="project" value="TreeGrafter"/>
</dbReference>
<dbReference type="GO" id="GO:0006508">
    <property type="term" value="P:proteolysis"/>
    <property type="evidence" value="ECO:0007669"/>
    <property type="project" value="TreeGrafter"/>
</dbReference>
<dbReference type="PROSITE" id="PS00022">
    <property type="entry name" value="EGF_1"/>
    <property type="match status" value="1"/>
</dbReference>
<dbReference type="Pfam" id="PF19030">
    <property type="entry name" value="TSP1_ADAMTS"/>
    <property type="match status" value="2"/>
</dbReference>
<dbReference type="PROSITE" id="PS01186">
    <property type="entry name" value="EGF_2"/>
    <property type="match status" value="1"/>
</dbReference>
<dbReference type="InterPro" id="IPR000884">
    <property type="entry name" value="TSP1_rpt"/>
</dbReference>
<evidence type="ECO:0000313" key="7">
    <source>
        <dbReference type="EMBL" id="KAK3239213.1"/>
    </source>
</evidence>